<proteinExistence type="predicted"/>
<accession>A0A1H3YZQ8</accession>
<name>A0A1H3YZQ8_9BACI</name>
<reference evidence="2" key="1">
    <citation type="submission" date="2016-10" db="EMBL/GenBank/DDBJ databases">
        <authorList>
            <person name="Varghese N."/>
            <person name="Submissions S."/>
        </authorList>
    </citation>
    <scope>NUCLEOTIDE SEQUENCE [LARGE SCALE GENOMIC DNA]</scope>
    <source>
        <strain evidence="2">CCM7597</strain>
    </source>
</reference>
<organism evidence="1 2">
    <name type="scientific">Thalassobacillus cyri</name>
    <dbReference type="NCBI Taxonomy" id="571932"/>
    <lineage>
        <taxon>Bacteria</taxon>
        <taxon>Bacillati</taxon>
        <taxon>Bacillota</taxon>
        <taxon>Bacilli</taxon>
        <taxon>Bacillales</taxon>
        <taxon>Bacillaceae</taxon>
        <taxon>Thalassobacillus</taxon>
    </lineage>
</organism>
<dbReference type="AlphaFoldDB" id="A0A1H3YZQ8"/>
<protein>
    <submittedName>
        <fullName evidence="1">Uncharacterized protein</fullName>
    </submittedName>
</protein>
<sequence length="140" mass="16502">MKRIATVFITLLVILTAAYIYLDTQYLYTPFTFKKDSVTPHDWWEYKRPLTMKFHNISGDYEGYVIEDKNEIKRILTVLKKSEAAKGSISNIQAVEAGLTVENEQENLVEILIYTDHWEVLKYDAKPYQRTERMDNLLNM</sequence>
<dbReference type="Proteomes" id="UP000198584">
    <property type="component" value="Unassembled WGS sequence"/>
</dbReference>
<dbReference type="RefSeq" id="WP_093042863.1">
    <property type="nucleotide sequence ID" value="NZ_FNQR01000003.1"/>
</dbReference>
<evidence type="ECO:0000313" key="2">
    <source>
        <dbReference type="Proteomes" id="UP000198584"/>
    </source>
</evidence>
<evidence type="ECO:0000313" key="1">
    <source>
        <dbReference type="EMBL" id="SEA16638.1"/>
    </source>
</evidence>
<gene>
    <name evidence="1" type="ORF">SAMN05421743_10368</name>
</gene>
<dbReference type="EMBL" id="FNQR01000003">
    <property type="protein sequence ID" value="SEA16638.1"/>
    <property type="molecule type" value="Genomic_DNA"/>
</dbReference>
<dbReference type="OrthoDB" id="2608210at2"/>
<keyword evidence="2" id="KW-1185">Reference proteome</keyword>